<organism evidence="2 3">
    <name type="scientific">Kutzneria buriramensis</name>
    <dbReference type="NCBI Taxonomy" id="1045776"/>
    <lineage>
        <taxon>Bacteria</taxon>
        <taxon>Bacillati</taxon>
        <taxon>Actinomycetota</taxon>
        <taxon>Actinomycetes</taxon>
        <taxon>Pseudonocardiales</taxon>
        <taxon>Pseudonocardiaceae</taxon>
        <taxon>Kutzneria</taxon>
    </lineage>
</organism>
<gene>
    <name evidence="2" type="ORF">BCF44_103715</name>
</gene>
<sequence>MPAVGLLPVVLVHSPYLGPASLRPLADALAAGGVESCLIDLRVTVSAAPVHQRLIGAFADAMDEVELAEPAVLVGHSAAGTLLPAFAAELDELVSALVYVDAELPTPGHSFRELEPARFAKLRASAREGQLPRWSDWFTPNPFTELVADEALRAEMLDEEPEVAVEFLKEQRPSAEWDGPSGYLLLTEAYGVQAARARELGWPVRELASNHLAPATDPIPVAAALTELVAALA</sequence>
<name>A0A3E0I0P3_9PSEU</name>
<dbReference type="Gene3D" id="3.40.50.1820">
    <property type="entry name" value="alpha/beta hydrolase"/>
    <property type="match status" value="1"/>
</dbReference>
<dbReference type="InterPro" id="IPR029058">
    <property type="entry name" value="AB_hydrolase_fold"/>
</dbReference>
<dbReference type="InterPro" id="IPR000073">
    <property type="entry name" value="AB_hydrolase_1"/>
</dbReference>
<dbReference type="Proteomes" id="UP000256269">
    <property type="component" value="Unassembled WGS sequence"/>
</dbReference>
<comment type="caution">
    <text evidence="2">The sequence shown here is derived from an EMBL/GenBank/DDBJ whole genome shotgun (WGS) entry which is preliminary data.</text>
</comment>
<dbReference type="AlphaFoldDB" id="A0A3E0I0P3"/>
<accession>A0A3E0I0P3</accession>
<dbReference type="SUPFAM" id="SSF53474">
    <property type="entry name" value="alpha/beta-Hydrolases"/>
    <property type="match status" value="1"/>
</dbReference>
<dbReference type="Pfam" id="PF12697">
    <property type="entry name" value="Abhydrolase_6"/>
    <property type="match status" value="1"/>
</dbReference>
<reference evidence="2 3" key="1">
    <citation type="submission" date="2018-08" db="EMBL/GenBank/DDBJ databases">
        <title>Genomic Encyclopedia of Archaeal and Bacterial Type Strains, Phase II (KMG-II): from individual species to whole genera.</title>
        <authorList>
            <person name="Goeker M."/>
        </authorList>
    </citation>
    <scope>NUCLEOTIDE SEQUENCE [LARGE SCALE GENOMIC DNA]</scope>
    <source>
        <strain evidence="2 3">DSM 45791</strain>
    </source>
</reference>
<keyword evidence="2" id="KW-0378">Hydrolase</keyword>
<dbReference type="EMBL" id="QUNO01000003">
    <property type="protein sequence ID" value="REH52263.1"/>
    <property type="molecule type" value="Genomic_DNA"/>
</dbReference>
<protein>
    <submittedName>
        <fullName evidence="2">Alpha/beta hydrolase family protein</fullName>
    </submittedName>
</protein>
<feature type="domain" description="AB hydrolase-1" evidence="1">
    <location>
        <begin position="9"/>
        <end position="224"/>
    </location>
</feature>
<keyword evidence="3" id="KW-1185">Reference proteome</keyword>
<evidence type="ECO:0000313" key="2">
    <source>
        <dbReference type="EMBL" id="REH52263.1"/>
    </source>
</evidence>
<evidence type="ECO:0000313" key="3">
    <source>
        <dbReference type="Proteomes" id="UP000256269"/>
    </source>
</evidence>
<evidence type="ECO:0000259" key="1">
    <source>
        <dbReference type="Pfam" id="PF12697"/>
    </source>
</evidence>
<dbReference type="GO" id="GO:0016787">
    <property type="term" value="F:hydrolase activity"/>
    <property type="evidence" value="ECO:0007669"/>
    <property type="project" value="UniProtKB-KW"/>
</dbReference>
<dbReference type="OrthoDB" id="2972445at2"/>
<proteinExistence type="predicted"/>
<dbReference type="RefSeq" id="WP_116174226.1">
    <property type="nucleotide sequence ID" value="NZ_CP144375.1"/>
</dbReference>